<accession>A0A915L9L2</accession>
<evidence type="ECO:0000259" key="2">
    <source>
        <dbReference type="PROSITE" id="PS50010"/>
    </source>
</evidence>
<evidence type="ECO:0000256" key="1">
    <source>
        <dbReference type="SAM" id="MobiDB-lite"/>
    </source>
</evidence>
<dbReference type="WBParaSite" id="nRc.2.0.1.t47744-RA">
    <property type="protein sequence ID" value="nRc.2.0.1.t47744-RA"/>
    <property type="gene ID" value="nRc.2.0.1.g47744"/>
</dbReference>
<dbReference type="PROSITE" id="PS50010">
    <property type="entry name" value="DH_2"/>
    <property type="match status" value="1"/>
</dbReference>
<reference evidence="4" key="1">
    <citation type="submission" date="2022-11" db="UniProtKB">
        <authorList>
            <consortium name="WormBaseParasite"/>
        </authorList>
    </citation>
    <scope>IDENTIFICATION</scope>
</reference>
<dbReference type="Pfam" id="PF00621">
    <property type="entry name" value="RhoGEF"/>
    <property type="match status" value="1"/>
</dbReference>
<dbReference type="PANTHER" id="PTHR13217">
    <property type="entry name" value="PLECKSTRIN HOMOLOGY DOMAIN-CONTAINING FAMILY G MEMBER 7"/>
    <property type="match status" value="1"/>
</dbReference>
<feature type="region of interest" description="Disordered" evidence="1">
    <location>
        <begin position="172"/>
        <end position="196"/>
    </location>
</feature>
<feature type="region of interest" description="Disordered" evidence="1">
    <location>
        <begin position="22"/>
        <end position="52"/>
    </location>
</feature>
<dbReference type="AlphaFoldDB" id="A0A915L9L2"/>
<evidence type="ECO:0000313" key="3">
    <source>
        <dbReference type="Proteomes" id="UP000887565"/>
    </source>
</evidence>
<keyword evidence="3" id="KW-1185">Reference proteome</keyword>
<dbReference type="Gene3D" id="1.20.900.10">
    <property type="entry name" value="Dbl homology (DH) domain"/>
    <property type="match status" value="2"/>
</dbReference>
<dbReference type="InterPro" id="IPR000219">
    <property type="entry name" value="DH_dom"/>
</dbReference>
<dbReference type="GO" id="GO:0005886">
    <property type="term" value="C:plasma membrane"/>
    <property type="evidence" value="ECO:0007669"/>
    <property type="project" value="TreeGrafter"/>
</dbReference>
<dbReference type="GO" id="GO:0030424">
    <property type="term" value="C:axon"/>
    <property type="evidence" value="ECO:0007669"/>
    <property type="project" value="TreeGrafter"/>
</dbReference>
<dbReference type="PANTHER" id="PTHR13217:SF11">
    <property type="entry name" value="PLECKSTRIN HOMOLOGY DOMAIN-CONTAINING FAMILY G MEMBER 5"/>
    <property type="match status" value="1"/>
</dbReference>
<evidence type="ECO:0000313" key="4">
    <source>
        <dbReference type="WBParaSite" id="nRc.2.0.1.t47744-RA"/>
    </source>
</evidence>
<dbReference type="InterPro" id="IPR040181">
    <property type="entry name" value="PKHG5/7"/>
</dbReference>
<protein>
    <submittedName>
        <fullName evidence="4">DH domain-containing protein</fullName>
    </submittedName>
</protein>
<dbReference type="SUPFAM" id="SSF50729">
    <property type="entry name" value="PH domain-like"/>
    <property type="match status" value="1"/>
</dbReference>
<feature type="domain" description="DH" evidence="2">
    <location>
        <begin position="265"/>
        <end position="430"/>
    </location>
</feature>
<dbReference type="SUPFAM" id="SSF48065">
    <property type="entry name" value="DBL homology domain (DH-domain)"/>
    <property type="match status" value="1"/>
</dbReference>
<dbReference type="SMART" id="SM00325">
    <property type="entry name" value="RhoGEF"/>
    <property type="match status" value="1"/>
</dbReference>
<dbReference type="GO" id="GO:0007266">
    <property type="term" value="P:Rho protein signal transduction"/>
    <property type="evidence" value="ECO:0007669"/>
    <property type="project" value="TreeGrafter"/>
</dbReference>
<dbReference type="GO" id="GO:0043542">
    <property type="term" value="P:endothelial cell migration"/>
    <property type="evidence" value="ECO:0007669"/>
    <property type="project" value="TreeGrafter"/>
</dbReference>
<dbReference type="InterPro" id="IPR035899">
    <property type="entry name" value="DBL_dom_sf"/>
</dbReference>
<organism evidence="3 4">
    <name type="scientific">Romanomermis culicivorax</name>
    <name type="common">Nematode worm</name>
    <dbReference type="NCBI Taxonomy" id="13658"/>
    <lineage>
        <taxon>Eukaryota</taxon>
        <taxon>Metazoa</taxon>
        <taxon>Ecdysozoa</taxon>
        <taxon>Nematoda</taxon>
        <taxon>Enoplea</taxon>
        <taxon>Dorylaimia</taxon>
        <taxon>Mermithida</taxon>
        <taxon>Mermithoidea</taxon>
        <taxon>Mermithidae</taxon>
        <taxon>Romanomermis</taxon>
    </lineage>
</organism>
<sequence length="560" mass="65043">MMDDPYVYAIFMLSKSELAKRDDSKNFKRPPTTTTTTNNNKNRQDNPSSKENVAMTQDHDFQGFFSHCLIIFSSWQSNIVDFDVKVYAKKLWFTLDLDIKFQGENWKTNQQNPNILALLAQMNKKKFEKLASTFDQQQQQQNINNEIIHHFADNVFINENNGHRSSITVIPAQPCSSVNGSEQSRKERSRSQGRLSQIFPSNKGVERLEMLEKLTSFQENSLLTARLLLKDHPDAQHLCEESFRIEEHWQDIVGESEIPNRKLQEQQDVLWELITTELNYIKQICSIVELKSNLENLQRDSNLLIDLECEKIFVNICDIGRANLLFWLQSLHPLVQEAKMGGAPLLDPSKLESGFENLHKLFEPYLWVQSRRFFGRLHLTDLLAKPMQRLTKYPLLLKAILKCTLDPAAKDSLNRMIDVAEEFASKVNFELCRKQHLDALRSIMQCMEYDAIETTNDELERFVKEKTFFDLTAPMLGCHTDLMRRLVLRGELKLREAYLKVDVVCFLFTDLFMVCKMLGKKDGFAFVCLNEFRSPSMASIFVTHGSDETVKWLEHIDMAK</sequence>
<dbReference type="GO" id="GO:0030139">
    <property type="term" value="C:endocytic vesicle"/>
    <property type="evidence" value="ECO:0007669"/>
    <property type="project" value="TreeGrafter"/>
</dbReference>
<proteinExistence type="predicted"/>
<name>A0A915L9L2_ROMCU</name>
<dbReference type="Proteomes" id="UP000887565">
    <property type="component" value="Unplaced"/>
</dbReference>
<dbReference type="GO" id="GO:0005085">
    <property type="term" value="F:guanyl-nucleotide exchange factor activity"/>
    <property type="evidence" value="ECO:0007669"/>
    <property type="project" value="InterPro"/>
</dbReference>